<dbReference type="Proteomes" id="UP000250266">
    <property type="component" value="Unassembled WGS sequence"/>
</dbReference>
<accession>A0A8E2JB97</accession>
<evidence type="ECO:0000313" key="2">
    <source>
        <dbReference type="EMBL" id="OCK76229.1"/>
    </source>
</evidence>
<dbReference type="EMBL" id="KV745230">
    <property type="protein sequence ID" value="OCK76229.1"/>
    <property type="molecule type" value="Genomic_DNA"/>
</dbReference>
<feature type="signal peptide" evidence="1">
    <location>
        <begin position="1"/>
        <end position="20"/>
    </location>
</feature>
<evidence type="ECO:0000313" key="3">
    <source>
        <dbReference type="Proteomes" id="UP000250266"/>
    </source>
</evidence>
<keyword evidence="1" id="KW-0732">Signal</keyword>
<feature type="chain" id="PRO_5034569710" description="Secreted protein" evidence="1">
    <location>
        <begin position="21"/>
        <end position="93"/>
    </location>
</feature>
<proteinExistence type="predicted"/>
<name>A0A8E2JB97_9PEZI</name>
<gene>
    <name evidence="2" type="ORF">K432DRAFT_385595</name>
</gene>
<evidence type="ECO:0000256" key="1">
    <source>
        <dbReference type="SAM" id="SignalP"/>
    </source>
</evidence>
<reference evidence="2 3" key="1">
    <citation type="journal article" date="2016" name="Nat. Commun.">
        <title>Ectomycorrhizal ecology is imprinted in the genome of the dominant symbiotic fungus Cenococcum geophilum.</title>
        <authorList>
            <consortium name="DOE Joint Genome Institute"/>
            <person name="Peter M."/>
            <person name="Kohler A."/>
            <person name="Ohm R.A."/>
            <person name="Kuo A."/>
            <person name="Krutzmann J."/>
            <person name="Morin E."/>
            <person name="Arend M."/>
            <person name="Barry K.W."/>
            <person name="Binder M."/>
            <person name="Choi C."/>
            <person name="Clum A."/>
            <person name="Copeland A."/>
            <person name="Grisel N."/>
            <person name="Haridas S."/>
            <person name="Kipfer T."/>
            <person name="LaButti K."/>
            <person name="Lindquist E."/>
            <person name="Lipzen A."/>
            <person name="Maire R."/>
            <person name="Meier B."/>
            <person name="Mihaltcheva S."/>
            <person name="Molinier V."/>
            <person name="Murat C."/>
            <person name="Poggeler S."/>
            <person name="Quandt C.A."/>
            <person name="Sperisen C."/>
            <person name="Tritt A."/>
            <person name="Tisserant E."/>
            <person name="Crous P.W."/>
            <person name="Henrissat B."/>
            <person name="Nehls U."/>
            <person name="Egli S."/>
            <person name="Spatafora J.W."/>
            <person name="Grigoriev I.V."/>
            <person name="Martin F.M."/>
        </authorList>
    </citation>
    <scope>NUCLEOTIDE SEQUENCE [LARGE SCALE GENOMIC DNA]</scope>
    <source>
        <strain evidence="2 3">CBS 459.81</strain>
    </source>
</reference>
<keyword evidence="3" id="KW-1185">Reference proteome</keyword>
<organism evidence="2 3">
    <name type="scientific">Lepidopterella palustris CBS 459.81</name>
    <dbReference type="NCBI Taxonomy" id="1314670"/>
    <lineage>
        <taxon>Eukaryota</taxon>
        <taxon>Fungi</taxon>
        <taxon>Dikarya</taxon>
        <taxon>Ascomycota</taxon>
        <taxon>Pezizomycotina</taxon>
        <taxon>Dothideomycetes</taxon>
        <taxon>Pleosporomycetidae</taxon>
        <taxon>Mytilinidiales</taxon>
        <taxon>Argynnaceae</taxon>
        <taxon>Lepidopterella</taxon>
    </lineage>
</organism>
<protein>
    <recommendedName>
        <fullName evidence="4">Secreted protein</fullName>
    </recommendedName>
</protein>
<evidence type="ECO:0008006" key="4">
    <source>
        <dbReference type="Google" id="ProtNLM"/>
    </source>
</evidence>
<dbReference type="AlphaFoldDB" id="A0A8E2JB97"/>
<sequence>MAFFPLFLTLLSSFLPSVTTSSAYILWASKQHPGVHRFIPPLPAFLAFSHHAFEVQRFNGCRKLRRIEFPWVGGDGLERMRVRGEAIELVTNR</sequence>